<proteinExistence type="predicted"/>
<dbReference type="EMBL" id="CM051395">
    <property type="protein sequence ID" value="KAJ4725670.1"/>
    <property type="molecule type" value="Genomic_DNA"/>
</dbReference>
<gene>
    <name evidence="1" type="ORF">OWV82_004503</name>
</gene>
<keyword evidence="2" id="KW-1185">Reference proteome</keyword>
<dbReference type="Proteomes" id="UP001164539">
    <property type="component" value="Chromosome 2"/>
</dbReference>
<comment type="caution">
    <text evidence="1">The sequence shown here is derived from an EMBL/GenBank/DDBJ whole genome shotgun (WGS) entry which is preliminary data.</text>
</comment>
<organism evidence="1 2">
    <name type="scientific">Melia azedarach</name>
    <name type="common">Chinaberry tree</name>
    <dbReference type="NCBI Taxonomy" id="155640"/>
    <lineage>
        <taxon>Eukaryota</taxon>
        <taxon>Viridiplantae</taxon>
        <taxon>Streptophyta</taxon>
        <taxon>Embryophyta</taxon>
        <taxon>Tracheophyta</taxon>
        <taxon>Spermatophyta</taxon>
        <taxon>Magnoliopsida</taxon>
        <taxon>eudicotyledons</taxon>
        <taxon>Gunneridae</taxon>
        <taxon>Pentapetalae</taxon>
        <taxon>rosids</taxon>
        <taxon>malvids</taxon>
        <taxon>Sapindales</taxon>
        <taxon>Meliaceae</taxon>
        <taxon>Melia</taxon>
    </lineage>
</organism>
<reference evidence="1 2" key="1">
    <citation type="journal article" date="2023" name="Science">
        <title>Complex scaffold remodeling in plant triterpene biosynthesis.</title>
        <authorList>
            <person name="De La Pena R."/>
            <person name="Hodgson H."/>
            <person name="Liu J.C."/>
            <person name="Stephenson M.J."/>
            <person name="Martin A.C."/>
            <person name="Owen C."/>
            <person name="Harkess A."/>
            <person name="Leebens-Mack J."/>
            <person name="Jimenez L.E."/>
            <person name="Osbourn A."/>
            <person name="Sattely E.S."/>
        </authorList>
    </citation>
    <scope>NUCLEOTIDE SEQUENCE [LARGE SCALE GENOMIC DNA]</scope>
    <source>
        <strain evidence="2">cv. JPN11</strain>
        <tissue evidence="1">Leaf</tissue>
    </source>
</reference>
<protein>
    <submittedName>
        <fullName evidence="1">Mediator of RNA polymerase II transcription subunit 12-like protein</fullName>
    </submittedName>
</protein>
<name>A0ACC1YST1_MELAZ</name>
<evidence type="ECO:0000313" key="2">
    <source>
        <dbReference type="Proteomes" id="UP001164539"/>
    </source>
</evidence>
<sequence>MGFDNECILNIQSLAGEYFCPVCRLLVYPNEALQSQCTHLYCKPCLTYIVSTTQACPYDGYLVTEADAKPLVESNKALAETIGKITVHCLFHRSGCTWQGPLSECTSHCSACAFGNSPVVCNRCGIQIVHRQVQEHAQNCPGVQPQAPQNEGVPDAGTTGAASTGEQTQAATQAGVTASQVQTQTTATPPGKDPNQQPSSNSQPQAVLQAAVPTTEQWYQQQQQYQQYYQQYPGYNQYQQNYQQYYQQQAVPQYQQQHLQVQPQGYMQPQPQSQPQMQPQAQVQAPAQSQPQLHPSHPSVQAPVAAQPQNQTPVNQQQQTQPLHHGQSLPQPQAYPQTQPQSYPQPHTQPHSIQPHPQHMQLLQYQQPQSQIQHAQPQIQHPVPQPQSHPQTQVQPHPHPQSHGQLHPSLPNQPQAQHAAVNAVMGHHSYPQPQTPQQMSLSGPPQHSMYMHQHTGAQSQLQNQFPQQASSMRPPQSLPAISNQQQSTLLPSLGQVANIPPAQQLAVRPHAHQPGVPVTQHLVMQSVQQPIPHQYVQQQPFAGQHQQGPFVQQQLPVQSQLHPQGPSHSFQQHLHAYAQPHQNVAPVHGMQPHQPQNPGQTMTSNHRVQAQSYQQSANSLQGRPAQLGANQSLPNQSNFPWSNNQVQLSSEQQSGASSKSAMSDKQEIAEKCAHEREAESSSEKTAKADNVDATSGAQADAVGVKIPKSETDVKLMVNEIKSEVEEKTNVVDTSAKDFVTDLEPHAAENAEPVNRKMVKEEVIENVEDQKASANVDHKKEEHSVPKEVQDGPLLKVPTMQEGAQLSEQSGKLQKEKFFPQAQGVSQGTGAVPLAGQVQAGAPPPGVVHQTQAPGHPSTQFRPSVPKPQGPQMPPGGFPVSGPAASFGRGPGHHGPHQHSFEPPSVAPQGLYNLGHPPSCHIGTTRLSHGDPVGGPPLHAGPPSAYGPEGQKQPSNSMEAEMFASQRPGYMDGRRPESHFHGSLERSPLGQPLGLQANMMRMNGDLGPELRDERFKSFPDERLNPFPIDRGEFEDDLKQFPRPSHFDVEPVPKLGSHFPSSSPFVRGPHGFGMDMGPRPFERGLNYDPGLKLDPMGGSASSRFLPSYYDDAAGRSDSSHPLPEFPGPGPAYGRQRVGGLSPRSPFREYPGIPSRGFGGLPGNLGSSRSGRDDIDDREFRRFGDPIGNSYHESRFPVLPGHMRRGEFEGPGRSGDLMGQDFLPSHLRPLNLRLGEAGGFGGFPGRARLGDLGGPGNFPHPRLGEPGFRSSFSRQGFPNDGGIYTGEIESLENPRKRKPPSTGWCRICKVDCETVDGLDLHSQTREHQKMAMDMVVSIKQNAKKQKLTSSDHVATASWILLLALRTGCCHVKEMVFGTEVQWQCFQFDPSFYGKADNIQAESSVERFTRSSCLDLWWDLVATLSALPCPALPCPWLVCKVQTAKTCSRNLCQFSGGS</sequence>
<evidence type="ECO:0000313" key="1">
    <source>
        <dbReference type="EMBL" id="KAJ4725670.1"/>
    </source>
</evidence>
<accession>A0ACC1YST1</accession>